<accession>A0A356LHW1</accession>
<feature type="transmembrane region" description="Helical" evidence="1">
    <location>
        <begin position="155"/>
        <end position="175"/>
    </location>
</feature>
<dbReference type="AlphaFoldDB" id="A0A356LHW1"/>
<evidence type="ECO:0000256" key="1">
    <source>
        <dbReference type="SAM" id="Phobius"/>
    </source>
</evidence>
<dbReference type="Pfam" id="PF07331">
    <property type="entry name" value="TctB"/>
    <property type="match status" value="1"/>
</dbReference>
<dbReference type="InterPro" id="IPR009936">
    <property type="entry name" value="DUF1468"/>
</dbReference>
<evidence type="ECO:0000313" key="4">
    <source>
        <dbReference type="Proteomes" id="UP000264036"/>
    </source>
</evidence>
<reference evidence="3 4" key="1">
    <citation type="journal article" date="2018" name="Nat. Biotechnol.">
        <title>A standardized bacterial taxonomy based on genome phylogeny substantially revises the tree of life.</title>
        <authorList>
            <person name="Parks D.H."/>
            <person name="Chuvochina M."/>
            <person name="Waite D.W."/>
            <person name="Rinke C."/>
            <person name="Skarshewski A."/>
            <person name="Chaumeil P.A."/>
            <person name="Hugenholtz P."/>
        </authorList>
    </citation>
    <scope>NUCLEOTIDE SEQUENCE [LARGE SCALE GENOMIC DNA]</scope>
    <source>
        <strain evidence="3">UBA10707</strain>
    </source>
</reference>
<name>A0A356LHW1_9BURK</name>
<protein>
    <submittedName>
        <fullName evidence="3">Tricarboxylate transporter</fullName>
    </submittedName>
</protein>
<keyword evidence="1" id="KW-0812">Transmembrane</keyword>
<organism evidence="3 4">
    <name type="scientific">Advenella kashmirensis</name>
    <dbReference type="NCBI Taxonomy" id="310575"/>
    <lineage>
        <taxon>Bacteria</taxon>
        <taxon>Pseudomonadati</taxon>
        <taxon>Pseudomonadota</taxon>
        <taxon>Betaproteobacteria</taxon>
        <taxon>Burkholderiales</taxon>
        <taxon>Alcaligenaceae</taxon>
    </lineage>
</organism>
<feature type="domain" description="DUF1468" evidence="2">
    <location>
        <begin position="10"/>
        <end position="146"/>
    </location>
</feature>
<gene>
    <name evidence="3" type="ORF">DD666_13940</name>
</gene>
<dbReference type="Proteomes" id="UP000264036">
    <property type="component" value="Unassembled WGS sequence"/>
</dbReference>
<dbReference type="EMBL" id="DOEK01000029">
    <property type="protein sequence ID" value="HBP30504.1"/>
    <property type="molecule type" value="Genomic_DNA"/>
</dbReference>
<keyword evidence="1" id="KW-0472">Membrane</keyword>
<feature type="transmembrane region" description="Helical" evidence="1">
    <location>
        <begin position="74"/>
        <end position="93"/>
    </location>
</feature>
<feature type="transmembrane region" description="Helical" evidence="1">
    <location>
        <begin position="12"/>
        <end position="29"/>
    </location>
</feature>
<keyword evidence="1" id="KW-1133">Transmembrane helix</keyword>
<feature type="transmembrane region" description="Helical" evidence="1">
    <location>
        <begin position="127"/>
        <end position="149"/>
    </location>
</feature>
<proteinExistence type="predicted"/>
<evidence type="ECO:0000259" key="2">
    <source>
        <dbReference type="Pfam" id="PF07331"/>
    </source>
</evidence>
<feature type="transmembrane region" description="Helical" evidence="1">
    <location>
        <begin position="41"/>
        <end position="62"/>
    </location>
</feature>
<evidence type="ECO:0000313" key="3">
    <source>
        <dbReference type="EMBL" id="HBP30504.1"/>
    </source>
</evidence>
<sequence length="181" mass="19895">MQIKNQQDFWSGLMFVAVGLGFVIFSQVYDMGTPSRMGPGYFPFWLAICMALLGAIVTVNALRGEPAEDSAVGHFDWDILFLIIGSICLYGIMLDHLGLYIATPLLIIFCSLASHEFSLLIAVGNAIFLTVFAWLAFVKGLGLIFPLWPEPIAEWSTLAQITIPLGVVIAVVMLVRRIKGK</sequence>
<comment type="caution">
    <text evidence="3">The sequence shown here is derived from an EMBL/GenBank/DDBJ whole genome shotgun (WGS) entry which is preliminary data.</text>
</comment>